<dbReference type="InterPro" id="IPR036721">
    <property type="entry name" value="RCK_C_sf"/>
</dbReference>
<dbReference type="Proteomes" id="UP000029628">
    <property type="component" value="Unassembled WGS sequence"/>
</dbReference>
<dbReference type="InterPro" id="IPR036291">
    <property type="entry name" value="NAD(P)-bd_dom_sf"/>
</dbReference>
<gene>
    <name evidence="2" type="ORF">HMPREF0872_08455</name>
</gene>
<dbReference type="GO" id="GO:0008324">
    <property type="term" value="F:monoatomic cation transmembrane transporter activity"/>
    <property type="evidence" value="ECO:0007669"/>
    <property type="project" value="InterPro"/>
</dbReference>
<dbReference type="PANTHER" id="PTHR43833:SF7">
    <property type="entry name" value="KTR SYSTEM POTASSIUM UPTAKE PROTEIN C"/>
    <property type="match status" value="1"/>
</dbReference>
<comment type="caution">
    <text evidence="2">The sequence shown here is derived from an EMBL/GenBank/DDBJ whole genome shotgun (WGS) entry which is preliminary data.</text>
</comment>
<dbReference type="GO" id="GO:0006813">
    <property type="term" value="P:potassium ion transport"/>
    <property type="evidence" value="ECO:0007669"/>
    <property type="project" value="InterPro"/>
</dbReference>
<evidence type="ECO:0000259" key="1">
    <source>
        <dbReference type="PROSITE" id="PS51202"/>
    </source>
</evidence>
<dbReference type="Pfam" id="PF02080">
    <property type="entry name" value="TrkA_C"/>
    <property type="match status" value="1"/>
</dbReference>
<dbReference type="InterPro" id="IPR006037">
    <property type="entry name" value="RCK_C"/>
</dbReference>
<dbReference type="EMBL" id="JRNT01000041">
    <property type="protein sequence ID" value="KGF46419.1"/>
    <property type="molecule type" value="Genomic_DNA"/>
</dbReference>
<evidence type="ECO:0000313" key="3">
    <source>
        <dbReference type="Proteomes" id="UP000029628"/>
    </source>
</evidence>
<dbReference type="Gene3D" id="3.30.70.1450">
    <property type="entry name" value="Regulator of K+ conductance, C-terminal domain"/>
    <property type="match status" value="1"/>
</dbReference>
<dbReference type="AlphaFoldDB" id="A0A096CM87"/>
<dbReference type="InterPro" id="IPR003148">
    <property type="entry name" value="RCK_N"/>
</dbReference>
<dbReference type="PANTHER" id="PTHR43833">
    <property type="entry name" value="POTASSIUM CHANNEL PROTEIN 2-RELATED-RELATED"/>
    <property type="match status" value="1"/>
</dbReference>
<dbReference type="SUPFAM" id="SSF51735">
    <property type="entry name" value="NAD(P)-binding Rossmann-fold domains"/>
    <property type="match status" value="1"/>
</dbReference>
<dbReference type="InterPro" id="IPR050721">
    <property type="entry name" value="Trk_Ktr_HKT_K-transport"/>
</dbReference>
<dbReference type="PROSITE" id="PS51202">
    <property type="entry name" value="RCK_C"/>
    <property type="match status" value="1"/>
</dbReference>
<accession>A0A096CM87</accession>
<protein>
    <submittedName>
        <fullName evidence="2">Potassium uptake system protein</fullName>
    </submittedName>
</protein>
<keyword evidence="3" id="KW-1185">Reference proteome</keyword>
<feature type="domain" description="RCK C-terminal" evidence="1">
    <location>
        <begin position="137"/>
        <end position="215"/>
    </location>
</feature>
<organism evidence="2 3">
    <name type="scientific">Veillonella montpellierensis DNF00314</name>
    <dbReference type="NCBI Taxonomy" id="1401067"/>
    <lineage>
        <taxon>Bacteria</taxon>
        <taxon>Bacillati</taxon>
        <taxon>Bacillota</taxon>
        <taxon>Negativicutes</taxon>
        <taxon>Veillonellales</taxon>
        <taxon>Veillonellaceae</taxon>
        <taxon>Veillonella</taxon>
    </lineage>
</organism>
<evidence type="ECO:0000313" key="2">
    <source>
        <dbReference type="EMBL" id="KGF46419.1"/>
    </source>
</evidence>
<name>A0A096CM87_9FIRM</name>
<dbReference type="Gene3D" id="3.40.50.720">
    <property type="entry name" value="NAD(P)-binding Rossmann-like Domain"/>
    <property type="match status" value="1"/>
</dbReference>
<dbReference type="eggNOG" id="COG0569">
    <property type="taxonomic scope" value="Bacteria"/>
</dbReference>
<dbReference type="Pfam" id="PF02254">
    <property type="entry name" value="TrkA_N"/>
    <property type="match status" value="1"/>
</dbReference>
<sequence>MKRKSIAIVGLGRFGSTLAKTVVALGHEVLGIDKDKTIVQKMVPYITQGIIADFNDEDAIRALHLEEFDVVVLSIGADTQAKLLAALVLKEQNISYLVAKATSSTEGKLLRKIGVDEVIYPEFDMATRVAHMLTREHILDYFELSNTIAIVEMVIPKFMIGKSLVELQLRDQYNINVIAIKRGNDIMAPPNPKEILKKTDIIIVIGDNYNISKLN</sequence>
<proteinExistence type="predicted"/>
<dbReference type="SUPFAM" id="SSF116726">
    <property type="entry name" value="TrkA C-terminal domain-like"/>
    <property type="match status" value="1"/>
</dbReference>
<reference evidence="2 3" key="1">
    <citation type="submission" date="2014-07" db="EMBL/GenBank/DDBJ databases">
        <authorList>
            <person name="McCorrison J."/>
            <person name="Sanka R."/>
            <person name="Torralba M."/>
            <person name="Gillis M."/>
            <person name="Haft D.H."/>
            <person name="Methe B."/>
            <person name="Sutton G."/>
            <person name="Nelson K.E."/>
        </authorList>
    </citation>
    <scope>NUCLEOTIDE SEQUENCE [LARGE SCALE GENOMIC DNA]</scope>
    <source>
        <strain evidence="2 3">DNF00314</strain>
    </source>
</reference>
<dbReference type="RefSeq" id="WP_038153265.1">
    <property type="nucleotide sequence ID" value="NZ_JRNT01000041.1"/>
</dbReference>